<dbReference type="InParanoid" id="A0A5J5ERK1"/>
<accession>A0A5J5ERK1</accession>
<evidence type="ECO:0000256" key="2">
    <source>
        <dbReference type="SAM" id="Phobius"/>
    </source>
</evidence>
<protein>
    <recommendedName>
        <fullName evidence="5">Transmembrane protein</fullName>
    </recommendedName>
</protein>
<keyword evidence="4" id="KW-1185">Reference proteome</keyword>
<proteinExistence type="predicted"/>
<comment type="caution">
    <text evidence="3">The sequence shown here is derived from an EMBL/GenBank/DDBJ whole genome shotgun (WGS) entry which is preliminary data.</text>
</comment>
<sequence length="150" mass="16614">MQSIAGWLAGWIDRASERKCTLWRRVQISLVCLSVLLLLSALPNRQPNHARHPKKKTKTQSYKTKLEKKKPMTPPPPLSRLAAAMLRLRDRNAQAAVGIVAASLGGVYGFQWMIVVPPTPPPPAEKKMPDMSRGLVGRIFGLGGWGSVRR</sequence>
<keyword evidence="2" id="KW-0472">Membrane</keyword>
<keyword evidence="2" id="KW-0812">Transmembrane</keyword>
<dbReference type="Proteomes" id="UP000326924">
    <property type="component" value="Unassembled WGS sequence"/>
</dbReference>
<reference evidence="3 4" key="1">
    <citation type="submission" date="2019-09" db="EMBL/GenBank/DDBJ databases">
        <title>Draft genome of the ectomycorrhizal ascomycete Sphaerosporella brunnea.</title>
        <authorList>
            <consortium name="DOE Joint Genome Institute"/>
            <person name="Benucci G.M."/>
            <person name="Marozzi G."/>
            <person name="Antonielli L."/>
            <person name="Sanchez S."/>
            <person name="Marco P."/>
            <person name="Wang X."/>
            <person name="Falini L.B."/>
            <person name="Barry K."/>
            <person name="Haridas S."/>
            <person name="Lipzen A."/>
            <person name="Labutti K."/>
            <person name="Grigoriev I.V."/>
            <person name="Murat C."/>
            <person name="Martin F."/>
            <person name="Albertini E."/>
            <person name="Donnini D."/>
            <person name="Bonito G."/>
        </authorList>
    </citation>
    <scope>NUCLEOTIDE SEQUENCE [LARGE SCALE GENOMIC DNA]</scope>
    <source>
        <strain evidence="3 4">Sb_GMNB300</strain>
    </source>
</reference>
<dbReference type="EMBL" id="VXIS01000152">
    <property type="protein sequence ID" value="KAA8900567.1"/>
    <property type="molecule type" value="Genomic_DNA"/>
</dbReference>
<evidence type="ECO:0000313" key="4">
    <source>
        <dbReference type="Proteomes" id="UP000326924"/>
    </source>
</evidence>
<evidence type="ECO:0000313" key="3">
    <source>
        <dbReference type="EMBL" id="KAA8900567.1"/>
    </source>
</evidence>
<keyword evidence="2" id="KW-1133">Transmembrane helix</keyword>
<gene>
    <name evidence="3" type="ORF">FN846DRAFT_140416</name>
</gene>
<feature type="transmembrane region" description="Helical" evidence="2">
    <location>
        <begin position="95"/>
        <end position="114"/>
    </location>
</feature>
<evidence type="ECO:0008006" key="5">
    <source>
        <dbReference type="Google" id="ProtNLM"/>
    </source>
</evidence>
<feature type="region of interest" description="Disordered" evidence="1">
    <location>
        <begin position="46"/>
        <end position="78"/>
    </location>
</feature>
<organism evidence="3 4">
    <name type="scientific">Sphaerosporella brunnea</name>
    <dbReference type="NCBI Taxonomy" id="1250544"/>
    <lineage>
        <taxon>Eukaryota</taxon>
        <taxon>Fungi</taxon>
        <taxon>Dikarya</taxon>
        <taxon>Ascomycota</taxon>
        <taxon>Pezizomycotina</taxon>
        <taxon>Pezizomycetes</taxon>
        <taxon>Pezizales</taxon>
        <taxon>Pyronemataceae</taxon>
        <taxon>Sphaerosporella</taxon>
    </lineage>
</organism>
<feature type="compositionally biased region" description="Basic residues" evidence="1">
    <location>
        <begin position="48"/>
        <end position="58"/>
    </location>
</feature>
<dbReference type="AlphaFoldDB" id="A0A5J5ERK1"/>
<evidence type="ECO:0000256" key="1">
    <source>
        <dbReference type="SAM" id="MobiDB-lite"/>
    </source>
</evidence>
<name>A0A5J5ERK1_9PEZI</name>